<protein>
    <submittedName>
        <fullName evidence="1">Uncharacterized protein</fullName>
    </submittedName>
</protein>
<comment type="caution">
    <text evidence="1">The sequence shown here is derived from an EMBL/GenBank/DDBJ whole genome shotgun (WGS) entry which is preliminary data.</text>
</comment>
<evidence type="ECO:0000313" key="1">
    <source>
        <dbReference type="EMBL" id="KAE9533859.1"/>
    </source>
</evidence>
<dbReference type="EMBL" id="VYZN01000031">
    <property type="protein sequence ID" value="KAE9533859.1"/>
    <property type="molecule type" value="Genomic_DNA"/>
</dbReference>
<gene>
    <name evidence="1" type="ORF">AGLY_008938</name>
</gene>
<dbReference type="AlphaFoldDB" id="A0A6G0TJQ7"/>
<reference evidence="1 2" key="1">
    <citation type="submission" date="2019-08" db="EMBL/GenBank/DDBJ databases">
        <title>The genome of the soybean aphid Biotype 1, its phylome, world population structure and adaptation to the North American continent.</title>
        <authorList>
            <person name="Giordano R."/>
            <person name="Donthu R.K."/>
            <person name="Hernandez A.G."/>
            <person name="Wright C.L."/>
            <person name="Zimin A.V."/>
        </authorList>
    </citation>
    <scope>NUCLEOTIDE SEQUENCE [LARGE SCALE GENOMIC DNA]</scope>
    <source>
        <tissue evidence="1">Whole aphids</tissue>
    </source>
</reference>
<dbReference type="Proteomes" id="UP000475862">
    <property type="component" value="Unassembled WGS sequence"/>
</dbReference>
<accession>A0A6G0TJQ7</accession>
<sequence>MGVLNLNALIGIIIHCIQKTILNGDENGNLNNWCMFQVSTTNKKILSRHANKNLWKIFLTYEKLCVKFSKNENLNNSKTLEEIKRNFEVLNQEGEIRMMFYTIRERYGKMFGNLLTHRQICQHRGKEKPPRKAFIEEIMRQADCKNYIAGKQFFVIMFLYNITALAVMENGDVKMR</sequence>
<feature type="non-terminal residue" evidence="1">
    <location>
        <position position="176"/>
    </location>
</feature>
<proteinExistence type="predicted"/>
<evidence type="ECO:0000313" key="2">
    <source>
        <dbReference type="Proteomes" id="UP000475862"/>
    </source>
</evidence>
<organism evidence="1 2">
    <name type="scientific">Aphis glycines</name>
    <name type="common">Soybean aphid</name>
    <dbReference type="NCBI Taxonomy" id="307491"/>
    <lineage>
        <taxon>Eukaryota</taxon>
        <taxon>Metazoa</taxon>
        <taxon>Ecdysozoa</taxon>
        <taxon>Arthropoda</taxon>
        <taxon>Hexapoda</taxon>
        <taxon>Insecta</taxon>
        <taxon>Pterygota</taxon>
        <taxon>Neoptera</taxon>
        <taxon>Paraneoptera</taxon>
        <taxon>Hemiptera</taxon>
        <taxon>Sternorrhyncha</taxon>
        <taxon>Aphidomorpha</taxon>
        <taxon>Aphidoidea</taxon>
        <taxon>Aphididae</taxon>
        <taxon>Aphidini</taxon>
        <taxon>Aphis</taxon>
        <taxon>Aphis</taxon>
    </lineage>
</organism>
<name>A0A6G0TJQ7_APHGL</name>
<keyword evidence="2" id="KW-1185">Reference proteome</keyword>